<feature type="compositionally biased region" description="Low complexity" evidence="1">
    <location>
        <begin position="1639"/>
        <end position="1651"/>
    </location>
</feature>
<accession>A0A379PME2</accession>
<feature type="region of interest" description="Disordered" evidence="1">
    <location>
        <begin position="1428"/>
        <end position="1450"/>
    </location>
</feature>
<feature type="compositionally biased region" description="Polar residues" evidence="1">
    <location>
        <begin position="1625"/>
        <end position="1634"/>
    </location>
</feature>
<protein>
    <submittedName>
        <fullName evidence="3">YD repeat-containing protein</fullName>
    </submittedName>
</protein>
<feature type="compositionally biased region" description="Low complexity" evidence="1">
    <location>
        <begin position="1594"/>
        <end position="1617"/>
    </location>
</feature>
<name>A0A379PME2_PSEPU</name>
<dbReference type="InterPro" id="IPR022385">
    <property type="entry name" value="Rhs_assc_core"/>
</dbReference>
<dbReference type="Proteomes" id="UP000254602">
    <property type="component" value="Unassembled WGS sequence"/>
</dbReference>
<evidence type="ECO:0000256" key="2">
    <source>
        <dbReference type="SAM" id="Phobius"/>
    </source>
</evidence>
<gene>
    <name evidence="3" type="ORF">NCTC7914_04909</name>
</gene>
<evidence type="ECO:0000313" key="3">
    <source>
        <dbReference type="EMBL" id="SUF08880.1"/>
    </source>
</evidence>
<sequence>MSLHSNAFNFMSFVQGSVDPRTGQYTLGIDLPELNANALCGPNLPLQLGFNPLNERNTGFGIGWSLKLTRFSVPNGMLDLHTGESFHVADNGPGETAVITERKLESFQFRNISEGEKKRFRIAHKSGLTEILEPQAPNFEVALPVRVLAPSGHGIDLLYTPVNGQPCLATIRDDSQRTLLNIDYGRNDQVLLDLQPETDARARFSLGLQGDQLISMTLPGADQARWEFSYRAIGGSYYLTRLSNPVGGVETVTYKEDGHALPGVAQTLPYAAEHVLQPDPLDETTHMKNTYTFSSNNFLGNGAGVTWTEGGEDNLYKSTQAGFSYESTASHYLDGQVLRTVKRSFNRFHLMTEQVTTQQGCIETVSTTYHELANRQFADQPNYFQLPHKVTKTFTLEGNSQDRRDETQLTRYDASGNLVEEIQANGMRTVREYYPKEQSDGCPADPEGFVRNLKCETVYPAPVDDDTLPAAPIKRNRYRYVQLPGLRQSTYNALPDGWLALEQEDTFAVTPEQGEEHETLLHSNHRTYLNMPEKPLLHGRIDQHQFSMNGVSAGRRWRYELINDPAGQPTWMQTRETYSAPCGTLEATTRSAQSILSGQLVEEQDTLGVVNRYQYDVLNRVVEHTTAPDEPAYKATRRFAYPRLSEDGRTRTCEEVIDAKGVLTRIVYDGQNRQIREEREVSAPGNPQQRLQYTVSQQRYDSVGRLIGETFYDYPPDIVGTQALAPDVTRNYSYGYDGWGARSEVLRPDGIKEVTHATPFGDGGDLVTRWRESPDAPGVKQQLQVSQLNAFNKPVFEYRQLERGDQPAIQAGRTDFVYDGLGRCIKDTFSFTESSTQAARRVTEYVYDVWGRMAETVRPDGTALIRHFAPQSTGELTTSLQVRKAGASDSQTVCERAFDGLDRLAKLKVGPRVEEYTYHGTTQLVEKRTAYTLQSTAKGMRKRVIGYQYLPQLTAQPTHVNASIEMDEQVLTNSTLQANFAYEPLSADISTAGNSNGSREYQYSDQGYLAAESWKVAGQLKHHSDYRYSLQGQIRALEHSDVHDSIYGHDALGRVTSIEQGTLQAAFEYNSQGLLACTTTRDSANAERHVQCTQDYDSLGREVKRTLSATGSEIQVITLTWLDNDMLQNRTLERGGKEVRKETFEYDELDRLVAHYCEGEALPCNAKGRPISSQLFRFDELDNLTRCQTVFADGNTDRADFTYASDGSFKLSGVKHRLLEDYPEEQAFDYDELGNMLNDEQGRKLEYDALGRLQRVLDADGLTPLVEYQYDGHNVLVGSLHRGTRQDARRFLGQQLQCTSQDGVLTQYLYGANQPLGVQRYPTDPAATQLLLSDLPGSVIGECDADGTRHADYSAYGERPEDNGMRSLLAFNGEAREEVLGWYLLGSGYRAYNPALMRFHSPDSFSPEESGVNPYLYALGNPVNWRDPTGHRSEGVSPHRDPPSYVDPPEKPKTPWSAWLGVGIAALMLGVSVITMPWTAPASIGITLGYIAGIGGVAANAAALGIQAYLTATNDDNANLGYIAYGLSFLGGFVGGVGINSVRAALRTARAAQSAKAMAGYQAAKKAFFKNVDDFQPPKNTNSQQSPRNPPPMSRQGPQQSSQGPQHRNSSSSSSSSDNFEGPGPQTNENHQSPPHTPPSSRRNPQSNNSQKGGGSNTVLESVPPSPWRPIPADLTLVGLGQKIAWRNNGTEWRIE</sequence>
<evidence type="ECO:0000256" key="1">
    <source>
        <dbReference type="SAM" id="MobiDB-lite"/>
    </source>
</evidence>
<dbReference type="NCBIfam" id="TIGR03696">
    <property type="entry name" value="Rhs_assc_core"/>
    <property type="match status" value="1"/>
</dbReference>
<dbReference type="InterPro" id="IPR050708">
    <property type="entry name" value="T6SS_VgrG/RHS"/>
</dbReference>
<feature type="transmembrane region" description="Helical" evidence="2">
    <location>
        <begin position="1456"/>
        <end position="1476"/>
    </location>
</feature>
<feature type="region of interest" description="Disordered" evidence="1">
    <location>
        <begin position="1571"/>
        <end position="1667"/>
    </location>
</feature>
<dbReference type="PANTHER" id="PTHR32305:SF15">
    <property type="entry name" value="PROTEIN RHSA-RELATED"/>
    <property type="match status" value="1"/>
</dbReference>
<keyword evidence="2" id="KW-1133">Transmembrane helix</keyword>
<feature type="transmembrane region" description="Helical" evidence="2">
    <location>
        <begin position="1522"/>
        <end position="1546"/>
    </location>
</feature>
<dbReference type="Gene3D" id="2.180.10.10">
    <property type="entry name" value="RHS repeat-associated core"/>
    <property type="match status" value="2"/>
</dbReference>
<keyword evidence="2" id="KW-0812">Transmembrane</keyword>
<evidence type="ECO:0000313" key="4">
    <source>
        <dbReference type="Proteomes" id="UP000254602"/>
    </source>
</evidence>
<feature type="compositionally biased region" description="Polar residues" evidence="1">
    <location>
        <begin position="1578"/>
        <end position="1587"/>
    </location>
</feature>
<dbReference type="PANTHER" id="PTHR32305">
    <property type="match status" value="1"/>
</dbReference>
<feature type="transmembrane region" description="Helical" evidence="2">
    <location>
        <begin position="1488"/>
        <end position="1510"/>
    </location>
</feature>
<keyword evidence="2" id="KW-0472">Membrane</keyword>
<dbReference type="RefSeq" id="WP_115275598.1">
    <property type="nucleotide sequence ID" value="NZ_UGUY01000002.1"/>
</dbReference>
<reference evidence="3 4" key="1">
    <citation type="submission" date="2018-06" db="EMBL/GenBank/DDBJ databases">
        <authorList>
            <consortium name="Pathogen Informatics"/>
            <person name="Doyle S."/>
        </authorList>
    </citation>
    <scope>NUCLEOTIDE SEQUENCE [LARGE SCALE GENOMIC DNA]</scope>
    <source>
        <strain evidence="3 4">NCTC7914</strain>
    </source>
</reference>
<organism evidence="3 4">
    <name type="scientific">Pseudomonas putida</name>
    <name type="common">Arthrobacter siderocapsulatus</name>
    <dbReference type="NCBI Taxonomy" id="303"/>
    <lineage>
        <taxon>Bacteria</taxon>
        <taxon>Pseudomonadati</taxon>
        <taxon>Pseudomonadota</taxon>
        <taxon>Gammaproteobacteria</taxon>
        <taxon>Pseudomonadales</taxon>
        <taxon>Pseudomonadaceae</taxon>
        <taxon>Pseudomonas</taxon>
    </lineage>
</organism>
<proteinExistence type="predicted"/>
<dbReference type="EMBL" id="UGUY01000002">
    <property type="protein sequence ID" value="SUF08880.1"/>
    <property type="molecule type" value="Genomic_DNA"/>
</dbReference>